<reference evidence="4 5" key="1">
    <citation type="submission" date="2017-09" db="EMBL/GenBank/DDBJ databases">
        <title>Whole genomes of Flavobacteriaceae.</title>
        <authorList>
            <person name="Stine C."/>
            <person name="Li C."/>
            <person name="Tadesse D."/>
        </authorList>
    </citation>
    <scope>NUCLEOTIDE SEQUENCE [LARGE SCALE GENOMIC DNA]</scope>
    <source>
        <strain evidence="4 5">ATCC 35036</strain>
    </source>
</reference>
<feature type="domain" description="N-acetyltransferase" evidence="3">
    <location>
        <begin position="3"/>
        <end position="165"/>
    </location>
</feature>
<dbReference type="CDD" id="cd04301">
    <property type="entry name" value="NAT_SF"/>
    <property type="match status" value="1"/>
</dbReference>
<dbReference type="InterPro" id="IPR016181">
    <property type="entry name" value="Acyl_CoA_acyltransferase"/>
</dbReference>
<organism evidence="4 5">
    <name type="scientific">Flavobacterium branchiophilum</name>
    <dbReference type="NCBI Taxonomy" id="55197"/>
    <lineage>
        <taxon>Bacteria</taxon>
        <taxon>Pseudomonadati</taxon>
        <taxon>Bacteroidota</taxon>
        <taxon>Flavobacteriia</taxon>
        <taxon>Flavobacteriales</taxon>
        <taxon>Flavobacteriaceae</taxon>
        <taxon>Flavobacterium</taxon>
    </lineage>
</organism>
<keyword evidence="2" id="KW-0012">Acyltransferase</keyword>
<gene>
    <name evidence="4" type="ORF">B0A77_05935</name>
</gene>
<dbReference type="Proteomes" id="UP000220828">
    <property type="component" value="Unassembled WGS sequence"/>
</dbReference>
<dbReference type="RefSeq" id="WP_097553864.1">
    <property type="nucleotide sequence ID" value="NZ_PCMW01000032.1"/>
</dbReference>
<sequence length="165" mass="18959">MEIIIRNAVENDLDAILKIVNHAILHTTSNYSYDIQSLADQKKWFIDKKDKGLPILVAEFQNQVLGFATYGSFREKIGYQYTIEHSVYVIDDYIGKGIGKLLLSKLIYLAKKQGYHCMIGAIDATNQNSIQFHQKFGFQISGHIKEVGFKFNQWLDLVLMQLILQ</sequence>
<protein>
    <submittedName>
        <fullName evidence="4">N-acetyltransferase</fullName>
    </submittedName>
</protein>
<evidence type="ECO:0000313" key="5">
    <source>
        <dbReference type="Proteomes" id="UP000220828"/>
    </source>
</evidence>
<accession>A0A2H3KCT7</accession>
<evidence type="ECO:0000259" key="3">
    <source>
        <dbReference type="PROSITE" id="PS51186"/>
    </source>
</evidence>
<keyword evidence="1 4" id="KW-0808">Transferase</keyword>
<dbReference type="Pfam" id="PF13420">
    <property type="entry name" value="Acetyltransf_4"/>
    <property type="match status" value="1"/>
</dbReference>
<dbReference type="Gene3D" id="3.40.630.30">
    <property type="match status" value="1"/>
</dbReference>
<evidence type="ECO:0000313" key="4">
    <source>
        <dbReference type="EMBL" id="PDS25212.1"/>
    </source>
</evidence>
<evidence type="ECO:0000256" key="1">
    <source>
        <dbReference type="ARBA" id="ARBA00022679"/>
    </source>
</evidence>
<dbReference type="SUPFAM" id="SSF55729">
    <property type="entry name" value="Acyl-CoA N-acyltransferases (Nat)"/>
    <property type="match status" value="1"/>
</dbReference>
<dbReference type="PANTHER" id="PTHR43072:SF23">
    <property type="entry name" value="UPF0039 PROTEIN C11D3.02C"/>
    <property type="match status" value="1"/>
</dbReference>
<dbReference type="PANTHER" id="PTHR43072">
    <property type="entry name" value="N-ACETYLTRANSFERASE"/>
    <property type="match status" value="1"/>
</dbReference>
<evidence type="ECO:0000256" key="2">
    <source>
        <dbReference type="ARBA" id="ARBA00023315"/>
    </source>
</evidence>
<dbReference type="GO" id="GO:0016747">
    <property type="term" value="F:acyltransferase activity, transferring groups other than amino-acyl groups"/>
    <property type="evidence" value="ECO:0007669"/>
    <property type="project" value="InterPro"/>
</dbReference>
<dbReference type="EMBL" id="PCMW01000032">
    <property type="protein sequence ID" value="PDS25212.1"/>
    <property type="molecule type" value="Genomic_DNA"/>
</dbReference>
<dbReference type="AlphaFoldDB" id="A0A2H3KCT7"/>
<comment type="caution">
    <text evidence="4">The sequence shown here is derived from an EMBL/GenBank/DDBJ whole genome shotgun (WGS) entry which is preliminary data.</text>
</comment>
<name>A0A2H3KCT7_9FLAO</name>
<proteinExistence type="predicted"/>
<dbReference type="OrthoDB" id="9799096at2"/>
<dbReference type="PROSITE" id="PS51186">
    <property type="entry name" value="GNAT"/>
    <property type="match status" value="1"/>
</dbReference>
<dbReference type="InterPro" id="IPR000182">
    <property type="entry name" value="GNAT_dom"/>
</dbReference>